<dbReference type="InterPro" id="IPR017937">
    <property type="entry name" value="Thioredoxin_CS"/>
</dbReference>
<dbReference type="EMBL" id="AAKN02027621">
    <property type="status" value="NOT_ANNOTATED_CDS"/>
    <property type="molecule type" value="Genomic_DNA"/>
</dbReference>
<dbReference type="Gene3D" id="3.40.30.10">
    <property type="entry name" value="Glutaredoxin"/>
    <property type="match status" value="1"/>
</dbReference>
<dbReference type="GO" id="GO:0010868">
    <property type="term" value="P:negative regulation of triglyceride biosynthetic process"/>
    <property type="evidence" value="ECO:0007669"/>
    <property type="project" value="Ensembl"/>
</dbReference>
<evidence type="ECO:0000256" key="11">
    <source>
        <dbReference type="ARBA" id="ARBA00022824"/>
    </source>
</evidence>
<dbReference type="CDD" id="cd02994">
    <property type="entry name" value="PDI_a_TMX"/>
    <property type="match status" value="1"/>
</dbReference>
<dbReference type="Proteomes" id="UP000005447">
    <property type="component" value="Unassembled WGS sequence"/>
</dbReference>
<keyword evidence="11" id="KW-0256">Endoplasmic reticulum</keyword>
<dbReference type="PANTHER" id="PTHR46107:SF2">
    <property type="entry name" value="THIOREDOXIN-RELATED TRANSMEMBRANE PROTEIN 1"/>
    <property type="match status" value="1"/>
</dbReference>
<feature type="region of interest" description="Disordered" evidence="25">
    <location>
        <begin position="241"/>
        <end position="308"/>
    </location>
</feature>
<feature type="transmembrane region" description="Helical" evidence="26">
    <location>
        <begin position="31"/>
        <end position="49"/>
    </location>
</feature>
<keyword evidence="20" id="KW-0449">Lipoprotein</keyword>
<dbReference type="Pfam" id="PF00085">
    <property type="entry name" value="Thioredoxin"/>
    <property type="match status" value="1"/>
</dbReference>
<dbReference type="GO" id="GO:0051924">
    <property type="term" value="P:regulation of calcium ion transport"/>
    <property type="evidence" value="ECO:0007669"/>
    <property type="project" value="Ensembl"/>
</dbReference>
<dbReference type="InterPro" id="IPR052454">
    <property type="entry name" value="TMX_domain-containing"/>
</dbReference>
<evidence type="ECO:0000256" key="22">
    <source>
        <dbReference type="ARBA" id="ARBA00072260"/>
    </source>
</evidence>
<feature type="compositionally biased region" description="Basic residues" evidence="25">
    <location>
        <begin position="241"/>
        <end position="250"/>
    </location>
</feature>
<dbReference type="GO" id="GO:0015035">
    <property type="term" value="F:protein-disulfide reductase activity"/>
    <property type="evidence" value="ECO:0007669"/>
    <property type="project" value="Ensembl"/>
</dbReference>
<dbReference type="GO" id="GO:0044233">
    <property type="term" value="C:mitochondria-associated endoplasmic reticulum membrane contact site"/>
    <property type="evidence" value="ECO:0007669"/>
    <property type="project" value="Ensembl"/>
</dbReference>
<evidence type="ECO:0000256" key="2">
    <source>
        <dbReference type="ARBA" id="ARBA00004115"/>
    </source>
</evidence>
<feature type="compositionally biased region" description="Polar residues" evidence="25">
    <location>
        <begin position="283"/>
        <end position="294"/>
    </location>
</feature>
<evidence type="ECO:0000256" key="15">
    <source>
        <dbReference type="ARBA" id="ARBA00023136"/>
    </source>
</evidence>
<protein>
    <recommendedName>
        <fullName evidence="22">Thioredoxin-related transmembrane protein 1</fullName>
        <ecNumber evidence="5">5.3.4.1</ecNumber>
    </recommendedName>
    <alternativeName>
        <fullName evidence="24">Protein disulfide-isomerase TMX1</fullName>
    </alternativeName>
    <alternativeName>
        <fullName evidence="23">Thioredoxin domain-containing protein 1</fullName>
    </alternativeName>
</protein>
<feature type="transmembrane region" description="Helical" evidence="26">
    <location>
        <begin position="208"/>
        <end position="233"/>
    </location>
</feature>
<dbReference type="InterPro" id="IPR013766">
    <property type="entry name" value="Thioredoxin_domain"/>
</dbReference>
<keyword evidence="12" id="KW-0249">Electron transport</keyword>
<evidence type="ECO:0000256" key="20">
    <source>
        <dbReference type="ARBA" id="ARBA00023288"/>
    </source>
</evidence>
<dbReference type="GO" id="GO:0019432">
    <property type="term" value="P:triglyceride biosynthetic process"/>
    <property type="evidence" value="ECO:0007669"/>
    <property type="project" value="Ensembl"/>
</dbReference>
<comment type="subunit">
    <text evidence="21">Interacts with ATP2A2.</text>
</comment>
<sequence length="308" mass="34665">MSGAARQAGSGRCREEVGPSLQRRGEPAADMAPSGSLVVPLVVLGLLLWGTPWTHGRRSDVRILTDQNWRELLEGEWMVEFYAPWCPACQNLQPEWEGFAEWGEDLEINVAKVDVTEQTGLSGRFIITALPTIYHCKDGEIRRYQGPRTKNDFINFISEKEWKSIEPVSSWFGPSSILMTSMSALFRLSMYIRTCYDYFIEDLGLPVWGSYTIFALATLLSGLLLGLCMIFVADCLCPSKRRKPQSHPSKKSLPEFSQPLKKMVEEQEADEDVSEEEAENKEGMNTDSSLQSAVRQRFVGPPLPTDKS</sequence>
<keyword evidence="18" id="KW-0413">Isomerase</keyword>
<dbReference type="GO" id="GO:0005576">
    <property type="term" value="C:extracellular region"/>
    <property type="evidence" value="ECO:0007669"/>
    <property type="project" value="UniProtKB-SubCell"/>
</dbReference>
<feature type="compositionally biased region" description="Acidic residues" evidence="25">
    <location>
        <begin position="266"/>
        <end position="279"/>
    </location>
</feature>
<keyword evidence="10" id="KW-0732">Signal</keyword>
<evidence type="ECO:0000313" key="28">
    <source>
        <dbReference type="Ensembl" id="ENSCPOP00000032674.1"/>
    </source>
</evidence>
<keyword evidence="9 26" id="KW-0812">Transmembrane</keyword>
<dbReference type="eggNOG" id="KOG0913">
    <property type="taxonomic scope" value="Eukaryota"/>
</dbReference>
<dbReference type="GO" id="GO:0034976">
    <property type="term" value="P:response to endoplasmic reticulum stress"/>
    <property type="evidence" value="ECO:0007669"/>
    <property type="project" value="Ensembl"/>
</dbReference>
<evidence type="ECO:0000256" key="4">
    <source>
        <dbReference type="ARBA" id="ARBA00004613"/>
    </source>
</evidence>
<organism evidence="28 29">
    <name type="scientific">Cavia porcellus</name>
    <name type="common">Guinea pig</name>
    <dbReference type="NCBI Taxonomy" id="10141"/>
    <lineage>
        <taxon>Eukaryota</taxon>
        <taxon>Metazoa</taxon>
        <taxon>Chordata</taxon>
        <taxon>Craniata</taxon>
        <taxon>Vertebrata</taxon>
        <taxon>Euteleostomi</taxon>
        <taxon>Mammalia</taxon>
        <taxon>Eutheria</taxon>
        <taxon>Euarchontoglires</taxon>
        <taxon>Glires</taxon>
        <taxon>Rodentia</taxon>
        <taxon>Hystricomorpha</taxon>
        <taxon>Caviidae</taxon>
        <taxon>Cavia</taxon>
    </lineage>
</organism>
<dbReference type="AlphaFoldDB" id="A0A286Y529"/>
<keyword evidence="14" id="KW-0496">Mitochondrion</keyword>
<feature type="region of interest" description="Disordered" evidence="25">
    <location>
        <begin position="1"/>
        <end position="32"/>
    </location>
</feature>
<keyword evidence="7" id="KW-0964">Secreted</keyword>
<keyword evidence="6" id="KW-0813">Transport</keyword>
<dbReference type="InterPro" id="IPR036249">
    <property type="entry name" value="Thioredoxin-like_sf"/>
</dbReference>
<evidence type="ECO:0000256" key="14">
    <source>
        <dbReference type="ARBA" id="ARBA00023128"/>
    </source>
</evidence>
<dbReference type="GO" id="GO:0003756">
    <property type="term" value="F:protein disulfide isomerase activity"/>
    <property type="evidence" value="ECO:0007669"/>
    <property type="project" value="UniProtKB-EC"/>
</dbReference>
<dbReference type="OMA" id="PLMSCMA"/>
<evidence type="ECO:0000256" key="3">
    <source>
        <dbReference type="ARBA" id="ARBA00004583"/>
    </source>
</evidence>
<evidence type="ECO:0000256" key="26">
    <source>
        <dbReference type="SAM" id="Phobius"/>
    </source>
</evidence>
<dbReference type="InParanoid" id="A0A286Y529"/>
<name>A0A286Y529_CAVPO</name>
<keyword evidence="13 26" id="KW-1133">Transmembrane helix</keyword>
<evidence type="ECO:0000256" key="7">
    <source>
        <dbReference type="ARBA" id="ARBA00022525"/>
    </source>
</evidence>
<evidence type="ECO:0000256" key="19">
    <source>
        <dbReference type="ARBA" id="ARBA00023284"/>
    </source>
</evidence>
<keyword evidence="16" id="KW-0564">Palmitate</keyword>
<evidence type="ECO:0000256" key="18">
    <source>
        <dbReference type="ARBA" id="ARBA00023235"/>
    </source>
</evidence>
<dbReference type="GO" id="GO:1904294">
    <property type="term" value="P:positive regulation of ERAD pathway"/>
    <property type="evidence" value="ECO:0007669"/>
    <property type="project" value="Ensembl"/>
</dbReference>
<evidence type="ECO:0000256" key="6">
    <source>
        <dbReference type="ARBA" id="ARBA00022448"/>
    </source>
</evidence>
<comment type="catalytic activity">
    <reaction evidence="1">
        <text>Catalyzes the rearrangement of -S-S- bonds in proteins.</text>
        <dbReference type="EC" id="5.3.4.1"/>
    </reaction>
</comment>
<evidence type="ECO:0000313" key="29">
    <source>
        <dbReference type="Proteomes" id="UP000005447"/>
    </source>
</evidence>
<reference evidence="28" key="2">
    <citation type="submission" date="2025-08" db="UniProtKB">
        <authorList>
            <consortium name="Ensembl"/>
        </authorList>
    </citation>
    <scope>IDENTIFICATION</scope>
    <source>
        <strain evidence="28">2N</strain>
    </source>
</reference>
<dbReference type="PROSITE" id="PS51352">
    <property type="entry name" value="THIOREDOXIN_2"/>
    <property type="match status" value="1"/>
</dbReference>
<dbReference type="Bgee" id="ENSCPOG00000031959">
    <property type="expression patterns" value="Expressed in uterine cervix and 12 other cell types or tissues"/>
</dbReference>
<keyword evidence="29" id="KW-1185">Reference proteome</keyword>
<comment type="subcellular location">
    <subcellularLocation>
        <location evidence="2">Endoplasmic reticulum membrane</location>
        <topology evidence="2">Single-pass type I membrane protein</topology>
    </subcellularLocation>
    <subcellularLocation>
        <location evidence="3">Mitochondrion membrane</location>
        <topology evidence="3">Single-pass type I membrane protein</topology>
    </subcellularLocation>
    <subcellularLocation>
        <location evidence="4">Secreted</location>
    </subcellularLocation>
</comment>
<dbReference type="Ensembl" id="ENSCPOT00000042844.1">
    <property type="protein sequence ID" value="ENSCPOP00000032674.1"/>
    <property type="gene ID" value="ENSCPOG00000031959.1"/>
</dbReference>
<evidence type="ECO:0000256" key="5">
    <source>
        <dbReference type="ARBA" id="ARBA00012723"/>
    </source>
</evidence>
<feature type="compositionally biased region" description="Basic and acidic residues" evidence="25">
    <location>
        <begin position="12"/>
        <end position="27"/>
    </location>
</feature>
<keyword evidence="17" id="KW-1015">Disulfide bond</keyword>
<reference evidence="28" key="3">
    <citation type="submission" date="2025-09" db="UniProtKB">
        <authorList>
            <consortium name="Ensembl"/>
        </authorList>
    </citation>
    <scope>IDENTIFICATION</scope>
    <source>
        <strain evidence="28">2N</strain>
    </source>
</reference>
<evidence type="ECO:0000256" key="21">
    <source>
        <dbReference type="ARBA" id="ARBA00062962"/>
    </source>
</evidence>
<evidence type="ECO:0000256" key="1">
    <source>
        <dbReference type="ARBA" id="ARBA00001182"/>
    </source>
</evidence>
<dbReference type="FunCoup" id="A0A286Y529">
    <property type="interactions" value="2448"/>
</dbReference>
<evidence type="ECO:0000256" key="8">
    <source>
        <dbReference type="ARBA" id="ARBA00022553"/>
    </source>
</evidence>
<evidence type="ECO:0000256" key="10">
    <source>
        <dbReference type="ARBA" id="ARBA00022729"/>
    </source>
</evidence>
<dbReference type="PANTHER" id="PTHR46107">
    <property type="entry name" value="DUMPY: SHORTER THAN WILD-TYPE"/>
    <property type="match status" value="1"/>
</dbReference>
<reference evidence="29" key="1">
    <citation type="journal article" date="2011" name="Nature">
        <title>A high-resolution map of human evolutionary constraint using 29 mammals.</title>
        <authorList>
            <person name="Lindblad-Toh K."/>
            <person name="Garber M."/>
            <person name="Zuk O."/>
            <person name="Lin M.F."/>
            <person name="Parker B.J."/>
            <person name="Washietl S."/>
            <person name="Kheradpour P."/>
            <person name="Ernst J."/>
            <person name="Jordan G."/>
            <person name="Mauceli E."/>
            <person name="Ward L.D."/>
            <person name="Lowe C.B."/>
            <person name="Holloway A.K."/>
            <person name="Clamp M."/>
            <person name="Gnerre S."/>
            <person name="Alfoldi J."/>
            <person name="Beal K."/>
            <person name="Chang J."/>
            <person name="Clawson H."/>
            <person name="Cuff J."/>
            <person name="Di Palma F."/>
            <person name="Fitzgerald S."/>
            <person name="Flicek P."/>
            <person name="Guttman M."/>
            <person name="Hubisz M.J."/>
            <person name="Jaffe D.B."/>
            <person name="Jungreis I."/>
            <person name="Kent W.J."/>
            <person name="Kostka D."/>
            <person name="Lara M."/>
            <person name="Martins A.L."/>
            <person name="Massingham T."/>
            <person name="Moltke I."/>
            <person name="Raney B.J."/>
            <person name="Rasmussen M.D."/>
            <person name="Robinson J."/>
            <person name="Stark A."/>
            <person name="Vilella A.J."/>
            <person name="Wen J."/>
            <person name="Xie X."/>
            <person name="Zody M.C."/>
            <person name="Baldwin J."/>
            <person name="Bloom T."/>
            <person name="Chin C.W."/>
            <person name="Heiman D."/>
            <person name="Nicol R."/>
            <person name="Nusbaum C."/>
            <person name="Young S."/>
            <person name="Wilkinson J."/>
            <person name="Worley K.C."/>
            <person name="Kovar C.L."/>
            <person name="Muzny D.M."/>
            <person name="Gibbs R.A."/>
            <person name="Cree A."/>
            <person name="Dihn H.H."/>
            <person name="Fowler G."/>
            <person name="Jhangiani S."/>
            <person name="Joshi V."/>
            <person name="Lee S."/>
            <person name="Lewis L.R."/>
            <person name="Nazareth L.V."/>
            <person name="Okwuonu G."/>
            <person name="Santibanez J."/>
            <person name="Warren W.C."/>
            <person name="Mardis E.R."/>
            <person name="Weinstock G.M."/>
            <person name="Wilson R.K."/>
            <person name="Delehaunty K."/>
            <person name="Dooling D."/>
            <person name="Fronik C."/>
            <person name="Fulton L."/>
            <person name="Fulton B."/>
            <person name="Graves T."/>
            <person name="Minx P."/>
            <person name="Sodergren E."/>
            <person name="Birney E."/>
            <person name="Margulies E.H."/>
            <person name="Herrero J."/>
            <person name="Green E.D."/>
            <person name="Haussler D."/>
            <person name="Siepel A."/>
            <person name="Goldman N."/>
            <person name="Pollard K.S."/>
            <person name="Pedersen J.S."/>
            <person name="Lander E.S."/>
            <person name="Kellis M."/>
        </authorList>
    </citation>
    <scope>NUCLEOTIDE SEQUENCE [LARGE SCALE GENOMIC DNA]</scope>
    <source>
        <strain evidence="29">2N</strain>
    </source>
</reference>
<proteinExistence type="predicted"/>
<evidence type="ECO:0000256" key="23">
    <source>
        <dbReference type="ARBA" id="ARBA00075863"/>
    </source>
</evidence>
<evidence type="ECO:0000259" key="27">
    <source>
        <dbReference type="PROSITE" id="PS51352"/>
    </source>
</evidence>
<dbReference type="GO" id="GO:0031966">
    <property type="term" value="C:mitochondrial membrane"/>
    <property type="evidence" value="ECO:0007669"/>
    <property type="project" value="UniProtKB-SubCell"/>
</dbReference>
<evidence type="ECO:0000256" key="25">
    <source>
        <dbReference type="SAM" id="MobiDB-lite"/>
    </source>
</evidence>
<keyword evidence="8" id="KW-0597">Phosphoprotein</keyword>
<evidence type="ECO:0000256" key="12">
    <source>
        <dbReference type="ARBA" id="ARBA00022982"/>
    </source>
</evidence>
<evidence type="ECO:0000256" key="24">
    <source>
        <dbReference type="ARBA" id="ARBA00076905"/>
    </source>
</evidence>
<dbReference type="GO" id="GO:0005789">
    <property type="term" value="C:endoplasmic reticulum membrane"/>
    <property type="evidence" value="ECO:0007669"/>
    <property type="project" value="UniProtKB-SubCell"/>
</dbReference>
<dbReference type="STRING" id="10141.ENSCPOP00000032674"/>
<dbReference type="PROSITE" id="PS00194">
    <property type="entry name" value="THIOREDOXIN_1"/>
    <property type="match status" value="1"/>
</dbReference>
<evidence type="ECO:0000256" key="16">
    <source>
        <dbReference type="ARBA" id="ARBA00023139"/>
    </source>
</evidence>
<dbReference type="FunFam" id="3.40.30.10:FF:000117">
    <property type="entry name" value="thioredoxin-related transmembrane protein 1"/>
    <property type="match status" value="1"/>
</dbReference>
<evidence type="ECO:0000256" key="9">
    <source>
        <dbReference type="ARBA" id="ARBA00022692"/>
    </source>
</evidence>
<evidence type="ECO:0000256" key="17">
    <source>
        <dbReference type="ARBA" id="ARBA00023157"/>
    </source>
</evidence>
<dbReference type="EC" id="5.3.4.1" evidence="5"/>
<feature type="transmembrane region" description="Helical" evidence="26">
    <location>
        <begin position="168"/>
        <end position="188"/>
    </location>
</feature>
<keyword evidence="15 26" id="KW-0472">Membrane</keyword>
<dbReference type="VEuPathDB" id="HostDB:ENSCPOG00000031959"/>
<gene>
    <name evidence="28" type="primary">TMX1</name>
</gene>
<feature type="domain" description="Thioredoxin" evidence="27">
    <location>
        <begin position="26"/>
        <end position="162"/>
    </location>
</feature>
<dbReference type="GO" id="GO:0090331">
    <property type="term" value="P:negative regulation of platelet aggregation"/>
    <property type="evidence" value="ECO:0007669"/>
    <property type="project" value="Ensembl"/>
</dbReference>
<accession>A0A286Y529</accession>
<dbReference type="SUPFAM" id="SSF52833">
    <property type="entry name" value="Thioredoxin-like"/>
    <property type="match status" value="1"/>
</dbReference>
<dbReference type="GeneTree" id="ENSGT00940000155959"/>
<keyword evidence="19" id="KW-0676">Redox-active center</keyword>
<dbReference type="GO" id="GO:0004857">
    <property type="term" value="F:enzyme inhibitor activity"/>
    <property type="evidence" value="ECO:0007669"/>
    <property type="project" value="Ensembl"/>
</dbReference>
<evidence type="ECO:0000256" key="13">
    <source>
        <dbReference type="ARBA" id="ARBA00022989"/>
    </source>
</evidence>